<keyword evidence="1 4" id="KW-0238">DNA-binding</keyword>
<dbReference type="EMBL" id="AAXG02000061">
    <property type="protein sequence ID" value="EDM97327.1"/>
    <property type="molecule type" value="Genomic_DNA"/>
</dbReference>
<dbReference type="CDD" id="cd00093">
    <property type="entry name" value="HTH_XRE"/>
    <property type="match status" value="1"/>
</dbReference>
<dbReference type="GO" id="GO:0003700">
    <property type="term" value="F:DNA-binding transcription factor activity"/>
    <property type="evidence" value="ECO:0007669"/>
    <property type="project" value="TreeGrafter"/>
</dbReference>
<proteinExistence type="predicted"/>
<dbReference type="AlphaFoldDB" id="A6P2Z8"/>
<sequence>MDKAALGQRLRQARKDKGLTSEKLSELCSINATYLRQIEAGTKVPSLPVFVSLCRELGTHPDFLLMDSLPGIGIEEYSELSSLLQRATPSQMKVITAMLCGALKAL</sequence>
<feature type="region of interest" description="Disordered" evidence="2">
    <location>
        <begin position="1"/>
        <end position="20"/>
    </location>
</feature>
<dbReference type="InterPro" id="IPR010982">
    <property type="entry name" value="Lambda_DNA-bd_dom_sf"/>
</dbReference>
<dbReference type="RefSeq" id="WP_006575323.1">
    <property type="nucleotide sequence ID" value="NZ_AAXG02000061.1"/>
</dbReference>
<dbReference type="GO" id="GO:0003677">
    <property type="term" value="F:DNA binding"/>
    <property type="evidence" value="ECO:0007669"/>
    <property type="project" value="UniProtKB-KW"/>
</dbReference>
<organism evidence="4 5">
    <name type="scientific">Pseudoflavonifractor capillosus ATCC 29799</name>
    <dbReference type="NCBI Taxonomy" id="411467"/>
    <lineage>
        <taxon>Bacteria</taxon>
        <taxon>Bacillati</taxon>
        <taxon>Bacillota</taxon>
        <taxon>Clostridia</taxon>
        <taxon>Eubacteriales</taxon>
        <taxon>Oscillospiraceae</taxon>
        <taxon>Pseudoflavonifractor</taxon>
    </lineage>
</organism>
<dbReference type="PANTHER" id="PTHR46797">
    <property type="entry name" value="HTH-TYPE TRANSCRIPTIONAL REGULATOR"/>
    <property type="match status" value="1"/>
</dbReference>
<reference evidence="4 5" key="1">
    <citation type="submission" date="2007-04" db="EMBL/GenBank/DDBJ databases">
        <authorList>
            <person name="Fulton L."/>
            <person name="Clifton S."/>
            <person name="Fulton B."/>
            <person name="Xu J."/>
            <person name="Minx P."/>
            <person name="Pepin K.H."/>
            <person name="Johnson M."/>
            <person name="Thiruvilangam P."/>
            <person name="Bhonagiri V."/>
            <person name="Nash W.E."/>
            <person name="Mardis E.R."/>
            <person name="Wilson R.K."/>
        </authorList>
    </citation>
    <scope>NUCLEOTIDE SEQUENCE [LARGE SCALE GENOMIC DNA]</scope>
    <source>
        <strain evidence="4 5">ATCC 29799</strain>
    </source>
</reference>
<dbReference type="InterPro" id="IPR050807">
    <property type="entry name" value="TransReg_Diox_bact_type"/>
</dbReference>
<evidence type="ECO:0000259" key="3">
    <source>
        <dbReference type="PROSITE" id="PS50943"/>
    </source>
</evidence>
<dbReference type="OrthoDB" id="2187867at2"/>
<dbReference type="Proteomes" id="UP000003639">
    <property type="component" value="Unassembled WGS sequence"/>
</dbReference>
<name>A6P2Z8_9FIRM</name>
<feature type="domain" description="HTH cro/C1-type" evidence="3">
    <location>
        <begin position="10"/>
        <end position="64"/>
    </location>
</feature>
<evidence type="ECO:0000256" key="2">
    <source>
        <dbReference type="SAM" id="MobiDB-lite"/>
    </source>
</evidence>
<evidence type="ECO:0000313" key="5">
    <source>
        <dbReference type="Proteomes" id="UP000003639"/>
    </source>
</evidence>
<comment type="caution">
    <text evidence="4">The sequence shown here is derived from an EMBL/GenBank/DDBJ whole genome shotgun (WGS) entry which is preliminary data.</text>
</comment>
<dbReference type="SUPFAM" id="SSF47413">
    <property type="entry name" value="lambda repressor-like DNA-binding domains"/>
    <property type="match status" value="1"/>
</dbReference>
<dbReference type="SMART" id="SM00530">
    <property type="entry name" value="HTH_XRE"/>
    <property type="match status" value="1"/>
</dbReference>
<dbReference type="Gene3D" id="1.10.260.40">
    <property type="entry name" value="lambda repressor-like DNA-binding domains"/>
    <property type="match status" value="1"/>
</dbReference>
<gene>
    <name evidence="4" type="ORF">BACCAP_04882</name>
</gene>
<keyword evidence="5" id="KW-1185">Reference proteome</keyword>
<evidence type="ECO:0000313" key="4">
    <source>
        <dbReference type="EMBL" id="EDM97327.1"/>
    </source>
</evidence>
<dbReference type="PANTHER" id="PTHR46797:SF1">
    <property type="entry name" value="METHYLPHOSPHONATE SYNTHASE"/>
    <property type="match status" value="1"/>
</dbReference>
<dbReference type="Pfam" id="PF13560">
    <property type="entry name" value="HTH_31"/>
    <property type="match status" value="1"/>
</dbReference>
<dbReference type="eggNOG" id="COG1396">
    <property type="taxonomic scope" value="Bacteria"/>
</dbReference>
<accession>A6P2Z8</accession>
<evidence type="ECO:0000256" key="1">
    <source>
        <dbReference type="ARBA" id="ARBA00023125"/>
    </source>
</evidence>
<protein>
    <submittedName>
        <fullName evidence="4">DNA-binding helix-turn-helix protein</fullName>
    </submittedName>
</protein>
<dbReference type="PROSITE" id="PS50943">
    <property type="entry name" value="HTH_CROC1"/>
    <property type="match status" value="1"/>
</dbReference>
<dbReference type="STRING" id="411467.BACCAP_04882"/>
<dbReference type="GO" id="GO:0005829">
    <property type="term" value="C:cytosol"/>
    <property type="evidence" value="ECO:0007669"/>
    <property type="project" value="TreeGrafter"/>
</dbReference>
<reference evidence="4 5" key="2">
    <citation type="submission" date="2007-06" db="EMBL/GenBank/DDBJ databases">
        <title>Draft genome sequence of Pseudoflavonifractor capillosus ATCC 29799.</title>
        <authorList>
            <person name="Sudarsanam P."/>
            <person name="Ley R."/>
            <person name="Guruge J."/>
            <person name="Turnbaugh P.J."/>
            <person name="Mahowald M."/>
            <person name="Liep D."/>
            <person name="Gordon J."/>
        </authorList>
    </citation>
    <scope>NUCLEOTIDE SEQUENCE [LARGE SCALE GENOMIC DNA]</scope>
    <source>
        <strain evidence="4 5">ATCC 29799</strain>
    </source>
</reference>
<dbReference type="InterPro" id="IPR001387">
    <property type="entry name" value="Cro/C1-type_HTH"/>
</dbReference>